<keyword evidence="2" id="KW-1185">Reference proteome</keyword>
<dbReference type="Proteomes" id="UP001374535">
    <property type="component" value="Chromosome 6"/>
</dbReference>
<reference evidence="1 2" key="1">
    <citation type="journal article" date="2023" name="Life. Sci Alliance">
        <title>Evolutionary insights into 3D genome organization and epigenetic landscape of Vigna mungo.</title>
        <authorList>
            <person name="Junaid A."/>
            <person name="Singh B."/>
            <person name="Bhatia S."/>
        </authorList>
    </citation>
    <scope>NUCLEOTIDE SEQUENCE [LARGE SCALE GENOMIC DNA]</scope>
    <source>
        <strain evidence="1">Urdbean</strain>
    </source>
</reference>
<evidence type="ECO:0000313" key="2">
    <source>
        <dbReference type="Proteomes" id="UP001374535"/>
    </source>
</evidence>
<accession>A0AAQ3NGJ5</accession>
<proteinExistence type="predicted"/>
<name>A0AAQ3NGJ5_VIGMU</name>
<evidence type="ECO:0000313" key="1">
    <source>
        <dbReference type="EMBL" id="WVZ08323.1"/>
    </source>
</evidence>
<gene>
    <name evidence="1" type="ORF">V8G54_021669</name>
</gene>
<dbReference type="EMBL" id="CP144695">
    <property type="protein sequence ID" value="WVZ08323.1"/>
    <property type="molecule type" value="Genomic_DNA"/>
</dbReference>
<sequence length="202" mass="22656">MERDGFARLWGFEIFIEVICFETTEVSVIPISECAILKTKKGCSFLKEEYSVPVKKGILKGVVFGSRNGIRFPITVVFGSSNVIQFRPCLFGNGVVYLVPRLEVENGSKIRPCHDADEGERCRLKDAECVQAVREEAEDAPESLKQHDFVELGEVVVNLVQVMLWRLWKCEVVGTLLTSLYSVADVRKEQGGWSLLKVVKVG</sequence>
<protein>
    <submittedName>
        <fullName evidence="1">Uncharacterized protein</fullName>
    </submittedName>
</protein>
<organism evidence="1 2">
    <name type="scientific">Vigna mungo</name>
    <name type="common">Black gram</name>
    <name type="synonym">Phaseolus mungo</name>
    <dbReference type="NCBI Taxonomy" id="3915"/>
    <lineage>
        <taxon>Eukaryota</taxon>
        <taxon>Viridiplantae</taxon>
        <taxon>Streptophyta</taxon>
        <taxon>Embryophyta</taxon>
        <taxon>Tracheophyta</taxon>
        <taxon>Spermatophyta</taxon>
        <taxon>Magnoliopsida</taxon>
        <taxon>eudicotyledons</taxon>
        <taxon>Gunneridae</taxon>
        <taxon>Pentapetalae</taxon>
        <taxon>rosids</taxon>
        <taxon>fabids</taxon>
        <taxon>Fabales</taxon>
        <taxon>Fabaceae</taxon>
        <taxon>Papilionoideae</taxon>
        <taxon>50 kb inversion clade</taxon>
        <taxon>NPAAA clade</taxon>
        <taxon>indigoferoid/millettioid clade</taxon>
        <taxon>Phaseoleae</taxon>
        <taxon>Vigna</taxon>
    </lineage>
</organism>
<dbReference type="AlphaFoldDB" id="A0AAQ3NGJ5"/>